<proteinExistence type="predicted"/>
<protein>
    <submittedName>
        <fullName evidence="1">Uncharacterized protein</fullName>
    </submittedName>
</protein>
<sequence>MKIKVCVGCDVASYANVEMEAPEFNLEHIKRKMSALVDNGDLQFEAEDPNGTDYQSGHRIVYAKNTETDEDLCDFVPLNPAYYELGQDTMHTLRQHLEGKIDANSLVEELVRLAKEHNTYPADLQNKAINRAIEKTEAQSPKWAF</sequence>
<accession>B7J8X2</accession>
<name>B7J8X2_ACIF2</name>
<evidence type="ECO:0000313" key="1">
    <source>
        <dbReference type="EMBL" id="ACK79716.1"/>
    </source>
</evidence>
<dbReference type="STRING" id="243159.AFE_1290"/>
<dbReference type="AlphaFoldDB" id="B7J8X2"/>
<dbReference type="RefSeq" id="WP_012606961.1">
    <property type="nucleotide sequence ID" value="NC_011761.1"/>
</dbReference>
<evidence type="ECO:0000313" key="2">
    <source>
        <dbReference type="Proteomes" id="UP000001362"/>
    </source>
</evidence>
<reference evidence="1 2" key="1">
    <citation type="journal article" date="2008" name="BMC Genomics">
        <title>Acidithiobacillus ferrooxidans metabolism: from genome sequence to industrial applications.</title>
        <authorList>
            <person name="Valdes J."/>
            <person name="Pedroso I."/>
            <person name="Quatrini R."/>
            <person name="Dodson R.J."/>
            <person name="Tettelin H."/>
            <person name="Blake R.II."/>
            <person name="Eisen J.A."/>
            <person name="Holmes D.S."/>
        </authorList>
    </citation>
    <scope>NUCLEOTIDE SEQUENCE [LARGE SCALE GENOMIC DNA]</scope>
    <source>
        <strain evidence="2">ATCC 23270 / DSM 14882 / CIP 104768 / NCIMB 8455</strain>
    </source>
</reference>
<dbReference type="HOGENOM" id="CLU_1782658_0_0_6"/>
<dbReference type="KEGG" id="afr:AFE_1290"/>
<organism evidence="1 2">
    <name type="scientific">Acidithiobacillus ferrooxidans (strain ATCC 23270 / DSM 14882 / CIP 104768 / NCIMB 8455)</name>
    <name type="common">Ferrobacillus ferrooxidans (strain ATCC 23270)</name>
    <dbReference type="NCBI Taxonomy" id="243159"/>
    <lineage>
        <taxon>Bacteria</taxon>
        <taxon>Pseudomonadati</taxon>
        <taxon>Pseudomonadota</taxon>
        <taxon>Acidithiobacillia</taxon>
        <taxon>Acidithiobacillales</taxon>
        <taxon>Acidithiobacillaceae</taxon>
        <taxon>Acidithiobacillus</taxon>
    </lineage>
</organism>
<dbReference type="GeneID" id="65280550"/>
<dbReference type="Proteomes" id="UP000001362">
    <property type="component" value="Chromosome"/>
</dbReference>
<dbReference type="PaxDb" id="243159-AFE_1290"/>
<keyword evidence="2" id="KW-1185">Reference proteome</keyword>
<dbReference type="EMBL" id="CP001219">
    <property type="protein sequence ID" value="ACK79716.1"/>
    <property type="molecule type" value="Genomic_DNA"/>
</dbReference>
<gene>
    <name evidence="1" type="ordered locus">AFE_1290</name>
</gene>